<evidence type="ECO:0000259" key="20">
    <source>
        <dbReference type="PROSITE" id="PS50112"/>
    </source>
</evidence>
<dbReference type="EMBL" id="QRDJ01000007">
    <property type="protein sequence ID" value="REC95075.1"/>
    <property type="molecule type" value="Genomic_DNA"/>
</dbReference>
<evidence type="ECO:0000256" key="7">
    <source>
        <dbReference type="ARBA" id="ARBA00022553"/>
    </source>
</evidence>
<dbReference type="Pfam" id="PF00512">
    <property type="entry name" value="HisKA"/>
    <property type="match status" value="1"/>
</dbReference>
<dbReference type="SUPFAM" id="SSF47384">
    <property type="entry name" value="Homodimeric domain of signal transducing histidine kinase"/>
    <property type="match status" value="1"/>
</dbReference>
<keyword evidence="11" id="KW-0547">Nucleotide-binding</keyword>
<dbReference type="FunFam" id="1.10.287.130:FF:000001">
    <property type="entry name" value="Two-component sensor histidine kinase"/>
    <property type="match status" value="1"/>
</dbReference>
<evidence type="ECO:0000259" key="19">
    <source>
        <dbReference type="PROSITE" id="PS50109"/>
    </source>
</evidence>
<dbReference type="InterPro" id="IPR050351">
    <property type="entry name" value="BphY/WalK/GraS-like"/>
</dbReference>
<reference evidence="21 22" key="1">
    <citation type="submission" date="2018-07" db="EMBL/GenBank/DDBJ databases">
        <title>Genomic Encyclopedia of Type Strains, Phase IV (KMG-IV): sequencing the most valuable type-strain genomes for metagenomic binning, comparative biology and taxonomic classification.</title>
        <authorList>
            <person name="Goeker M."/>
        </authorList>
    </citation>
    <scope>NUCLEOTIDE SEQUENCE [LARGE SCALE GENOMIC DNA]</scope>
    <source>
        <strain evidence="21 22">DSM 14324</strain>
    </source>
</reference>
<keyword evidence="7" id="KW-0597">Phosphoprotein</keyword>
<dbReference type="InterPro" id="IPR000014">
    <property type="entry name" value="PAS"/>
</dbReference>
<dbReference type="AlphaFoldDB" id="A0A3D9DWQ3"/>
<dbReference type="CDD" id="cd00130">
    <property type="entry name" value="PAS"/>
    <property type="match status" value="1"/>
</dbReference>
<dbReference type="InterPro" id="IPR021766">
    <property type="entry name" value="PhoR_N"/>
</dbReference>
<dbReference type="SUPFAM" id="SSF55785">
    <property type="entry name" value="PYP-like sensor domain (PAS domain)"/>
    <property type="match status" value="1"/>
</dbReference>
<keyword evidence="13" id="KW-0067">ATP-binding</keyword>
<comment type="subcellular location">
    <subcellularLocation>
        <location evidence="2">Cell membrane</location>
    </subcellularLocation>
</comment>
<evidence type="ECO:0000256" key="11">
    <source>
        <dbReference type="ARBA" id="ARBA00022741"/>
    </source>
</evidence>
<dbReference type="Pfam" id="PF02518">
    <property type="entry name" value="HATPase_c"/>
    <property type="match status" value="1"/>
</dbReference>
<dbReference type="InterPro" id="IPR036097">
    <property type="entry name" value="HisK_dim/P_sf"/>
</dbReference>
<dbReference type="GO" id="GO:0004721">
    <property type="term" value="F:phosphoprotein phosphatase activity"/>
    <property type="evidence" value="ECO:0007669"/>
    <property type="project" value="InterPro"/>
</dbReference>
<keyword evidence="16 18" id="KW-0472">Membrane</keyword>
<dbReference type="PRINTS" id="PR00344">
    <property type="entry name" value="BCTRLSENSOR"/>
</dbReference>
<dbReference type="InterPro" id="IPR036890">
    <property type="entry name" value="HATPase_C_sf"/>
</dbReference>
<dbReference type="InterPro" id="IPR004358">
    <property type="entry name" value="Sig_transdc_His_kin-like_C"/>
</dbReference>
<keyword evidence="22" id="KW-1185">Reference proteome</keyword>
<evidence type="ECO:0000256" key="12">
    <source>
        <dbReference type="ARBA" id="ARBA00022777"/>
    </source>
</evidence>
<dbReference type="InterPro" id="IPR014310">
    <property type="entry name" value="Sig_transdc_His_kinase_PhoR"/>
</dbReference>
<evidence type="ECO:0000313" key="21">
    <source>
        <dbReference type="EMBL" id="REC95075.1"/>
    </source>
</evidence>
<evidence type="ECO:0000256" key="17">
    <source>
        <dbReference type="ARBA" id="ARBA00025207"/>
    </source>
</evidence>
<dbReference type="SMART" id="SM00388">
    <property type="entry name" value="HisKA"/>
    <property type="match status" value="1"/>
</dbReference>
<comment type="function">
    <text evidence="17">Member of the two-component regulatory system PhoR/PhoB involved in the phosphate regulon genes expression. PhoR may function as a membrane-associated protein kinase that phosphorylates PhoB in response to environmental signals.</text>
</comment>
<feature type="domain" description="PAS" evidence="20">
    <location>
        <begin position="93"/>
        <end position="130"/>
    </location>
</feature>
<dbReference type="Gene3D" id="3.30.450.20">
    <property type="entry name" value="PAS domain"/>
    <property type="match status" value="1"/>
</dbReference>
<organism evidence="21 22">
    <name type="scientific">Kushneria indalinina DSM 14324</name>
    <dbReference type="NCBI Taxonomy" id="1122140"/>
    <lineage>
        <taxon>Bacteria</taxon>
        <taxon>Pseudomonadati</taxon>
        <taxon>Pseudomonadota</taxon>
        <taxon>Gammaproteobacteria</taxon>
        <taxon>Oceanospirillales</taxon>
        <taxon>Halomonadaceae</taxon>
        <taxon>Kushneria</taxon>
    </lineage>
</organism>
<dbReference type="PANTHER" id="PTHR45453:SF1">
    <property type="entry name" value="PHOSPHATE REGULON SENSOR PROTEIN PHOR"/>
    <property type="match status" value="1"/>
</dbReference>
<dbReference type="CDD" id="cd00082">
    <property type="entry name" value="HisKA"/>
    <property type="match status" value="1"/>
</dbReference>
<dbReference type="Gene3D" id="1.10.287.130">
    <property type="match status" value="1"/>
</dbReference>
<evidence type="ECO:0000256" key="9">
    <source>
        <dbReference type="ARBA" id="ARBA00022679"/>
    </source>
</evidence>
<dbReference type="GO" id="GO:0005886">
    <property type="term" value="C:plasma membrane"/>
    <property type="evidence" value="ECO:0007669"/>
    <property type="project" value="UniProtKB-SubCell"/>
</dbReference>
<keyword evidence="5" id="KW-0813">Transport</keyword>
<dbReference type="GO" id="GO:0005524">
    <property type="term" value="F:ATP binding"/>
    <property type="evidence" value="ECO:0007669"/>
    <property type="project" value="UniProtKB-KW"/>
</dbReference>
<evidence type="ECO:0000256" key="13">
    <source>
        <dbReference type="ARBA" id="ARBA00022840"/>
    </source>
</evidence>
<evidence type="ECO:0000256" key="10">
    <source>
        <dbReference type="ARBA" id="ARBA00022692"/>
    </source>
</evidence>
<comment type="caution">
    <text evidence="21">The sequence shown here is derived from an EMBL/GenBank/DDBJ whole genome shotgun (WGS) entry which is preliminary data.</text>
</comment>
<protein>
    <recommendedName>
        <fullName evidence="4">Phosphate regulon sensor protein PhoR</fullName>
        <ecNumber evidence="3">2.7.13.3</ecNumber>
    </recommendedName>
</protein>
<keyword evidence="12 21" id="KW-0418">Kinase</keyword>
<keyword evidence="14 18" id="KW-1133">Transmembrane helix</keyword>
<evidence type="ECO:0000256" key="2">
    <source>
        <dbReference type="ARBA" id="ARBA00004236"/>
    </source>
</evidence>
<dbReference type="InterPro" id="IPR005467">
    <property type="entry name" value="His_kinase_dom"/>
</dbReference>
<evidence type="ECO:0000256" key="15">
    <source>
        <dbReference type="ARBA" id="ARBA00023012"/>
    </source>
</evidence>
<dbReference type="RefSeq" id="WP_115854158.1">
    <property type="nucleotide sequence ID" value="NZ_QRDJ01000007.1"/>
</dbReference>
<gene>
    <name evidence="21" type="ORF">C8D72_1910</name>
</gene>
<dbReference type="FunFam" id="3.30.565.10:FF:000006">
    <property type="entry name" value="Sensor histidine kinase WalK"/>
    <property type="match status" value="1"/>
</dbReference>
<dbReference type="SUPFAM" id="SSF55874">
    <property type="entry name" value="ATPase domain of HSP90 chaperone/DNA topoisomerase II/histidine kinase"/>
    <property type="match status" value="1"/>
</dbReference>
<dbReference type="InterPro" id="IPR003661">
    <property type="entry name" value="HisK_dim/P_dom"/>
</dbReference>
<evidence type="ECO:0000256" key="18">
    <source>
        <dbReference type="SAM" id="Phobius"/>
    </source>
</evidence>
<dbReference type="GO" id="GO:0016036">
    <property type="term" value="P:cellular response to phosphate starvation"/>
    <property type="evidence" value="ECO:0007669"/>
    <property type="project" value="TreeGrafter"/>
</dbReference>
<evidence type="ECO:0000256" key="3">
    <source>
        <dbReference type="ARBA" id="ARBA00012438"/>
    </source>
</evidence>
<evidence type="ECO:0000256" key="14">
    <source>
        <dbReference type="ARBA" id="ARBA00022989"/>
    </source>
</evidence>
<evidence type="ECO:0000256" key="4">
    <source>
        <dbReference type="ARBA" id="ARBA00019665"/>
    </source>
</evidence>
<evidence type="ECO:0000313" key="22">
    <source>
        <dbReference type="Proteomes" id="UP000256334"/>
    </source>
</evidence>
<keyword evidence="10 18" id="KW-0812">Transmembrane</keyword>
<accession>A0A3D9DWQ3</accession>
<keyword evidence="15" id="KW-0902">Two-component regulatory system</keyword>
<keyword evidence="8" id="KW-0592">Phosphate transport</keyword>
<keyword evidence="9" id="KW-0808">Transferase</keyword>
<feature type="domain" description="Histidine kinase" evidence="19">
    <location>
        <begin position="209"/>
        <end position="426"/>
    </location>
</feature>
<dbReference type="Pfam" id="PF13188">
    <property type="entry name" value="PAS_8"/>
    <property type="match status" value="1"/>
</dbReference>
<dbReference type="PROSITE" id="PS50109">
    <property type="entry name" value="HIS_KIN"/>
    <property type="match status" value="1"/>
</dbReference>
<dbReference type="PROSITE" id="PS50112">
    <property type="entry name" value="PAS"/>
    <property type="match status" value="1"/>
</dbReference>
<dbReference type="InterPro" id="IPR003594">
    <property type="entry name" value="HATPase_dom"/>
</dbReference>
<dbReference type="OrthoDB" id="9813151at2"/>
<dbReference type="SMART" id="SM00387">
    <property type="entry name" value="HATPase_c"/>
    <property type="match status" value="1"/>
</dbReference>
<evidence type="ECO:0000256" key="5">
    <source>
        <dbReference type="ARBA" id="ARBA00022448"/>
    </source>
</evidence>
<evidence type="ECO:0000256" key="8">
    <source>
        <dbReference type="ARBA" id="ARBA00022592"/>
    </source>
</evidence>
<evidence type="ECO:0000256" key="6">
    <source>
        <dbReference type="ARBA" id="ARBA00022475"/>
    </source>
</evidence>
<dbReference type="NCBIfam" id="NF008235">
    <property type="entry name" value="PRK11006.1"/>
    <property type="match status" value="1"/>
</dbReference>
<dbReference type="GO" id="GO:0006817">
    <property type="term" value="P:phosphate ion transport"/>
    <property type="evidence" value="ECO:0007669"/>
    <property type="project" value="UniProtKB-KW"/>
</dbReference>
<dbReference type="Gene3D" id="3.30.565.10">
    <property type="entry name" value="Histidine kinase-like ATPase, C-terminal domain"/>
    <property type="match status" value="1"/>
</dbReference>
<proteinExistence type="predicted"/>
<dbReference type="InterPro" id="IPR035965">
    <property type="entry name" value="PAS-like_dom_sf"/>
</dbReference>
<dbReference type="PANTHER" id="PTHR45453">
    <property type="entry name" value="PHOSPHATE REGULON SENSOR PROTEIN PHOR"/>
    <property type="match status" value="1"/>
</dbReference>
<dbReference type="EC" id="2.7.13.3" evidence="3"/>
<dbReference type="NCBIfam" id="TIGR02966">
    <property type="entry name" value="phoR_proteo"/>
    <property type="match status" value="1"/>
</dbReference>
<dbReference type="Pfam" id="PF11808">
    <property type="entry name" value="PhoR"/>
    <property type="match status" value="1"/>
</dbReference>
<comment type="catalytic activity">
    <reaction evidence="1">
        <text>ATP + protein L-histidine = ADP + protein N-phospho-L-histidine.</text>
        <dbReference type="EC" id="2.7.13.3"/>
    </reaction>
</comment>
<keyword evidence="6" id="KW-1003">Cell membrane</keyword>
<name>A0A3D9DWQ3_9GAMM</name>
<dbReference type="Proteomes" id="UP000256334">
    <property type="component" value="Unassembled WGS sequence"/>
</dbReference>
<evidence type="ECO:0000256" key="1">
    <source>
        <dbReference type="ARBA" id="ARBA00000085"/>
    </source>
</evidence>
<sequence>MHYWLNELWRLAYLAVCFTILGTLLGYPGWGLALGLAIHLAFTLRHLRRLYRWLEAPVEQRPPDGEGVWGDLFDRLYRYQKGQQQLQGRLRSVLKRVQESAESMSEGVVMLDSRGCLDWWNSAAERLVGLDNRHDRGHHLTNYLRDPAFIRYFRQMDYSEPITIGAPTNEARTLSCQITRFGDDERLLIIRDVTRLQRLEQTRRDFVANVSHELRTPLTVLTGYVETWQDNDGALPASYKRGLSRMQEQTVRMQHLVEDLLTLSRLETSERQHTERSIDMAALCEQIAEDGQELSAGSHEISCRIEETRRVFGDVEELRSALSNLIYNAVRYTPPGCHITVRYRGWDKDGAAVEVIDDGDGISPEHLPRLTERFYRIDKSRSLASGGTGLGLAIVKHVLLRHDARLDIDSQPGEGACFRCIFPATRMEAEAASA</sequence>
<dbReference type="GO" id="GO:0000155">
    <property type="term" value="F:phosphorelay sensor kinase activity"/>
    <property type="evidence" value="ECO:0007669"/>
    <property type="project" value="InterPro"/>
</dbReference>
<evidence type="ECO:0000256" key="16">
    <source>
        <dbReference type="ARBA" id="ARBA00023136"/>
    </source>
</evidence>
<feature type="transmembrane region" description="Helical" evidence="18">
    <location>
        <begin position="12"/>
        <end position="42"/>
    </location>
</feature>